<proteinExistence type="predicted"/>
<organism evidence="2 3">
    <name type="scientific">Syntrophaceticus schinkii</name>
    <dbReference type="NCBI Taxonomy" id="499207"/>
    <lineage>
        <taxon>Bacteria</taxon>
        <taxon>Bacillati</taxon>
        <taxon>Bacillota</taxon>
        <taxon>Clostridia</taxon>
        <taxon>Thermoanaerobacterales</taxon>
        <taxon>Thermoanaerobacterales Family III. Incertae Sedis</taxon>
        <taxon>Syntrophaceticus</taxon>
    </lineage>
</organism>
<dbReference type="RefSeq" id="WP_232294541.1">
    <property type="nucleotide sequence ID" value="NZ_CDRZ01000301.1"/>
</dbReference>
<dbReference type="InterPro" id="IPR041902">
    <property type="entry name" value="CtsR_N_sf"/>
</dbReference>
<keyword evidence="3" id="KW-1185">Reference proteome</keyword>
<sequence>MRNGYVVQSRRGGGGFIRICSLFTAPEGALRGQFEEKAEEDARAALCVLARRGLFTKREFLILGTVLEVLERSLPRGEGDELLLEVVRTLAHKGFF</sequence>
<dbReference type="InterPro" id="IPR040465">
    <property type="entry name" value="CtsR_N"/>
</dbReference>
<gene>
    <name evidence="2" type="ORF">SSCH_990004</name>
</gene>
<evidence type="ECO:0000313" key="2">
    <source>
        <dbReference type="EMBL" id="CEO90602.1"/>
    </source>
</evidence>
<evidence type="ECO:0000259" key="1">
    <source>
        <dbReference type="Pfam" id="PF05848"/>
    </source>
</evidence>
<reference evidence="3" key="1">
    <citation type="submission" date="2015-01" db="EMBL/GenBank/DDBJ databases">
        <authorList>
            <person name="Manzoor Shahid"/>
            <person name="Zubair Saima"/>
        </authorList>
    </citation>
    <scope>NUCLEOTIDE SEQUENCE [LARGE SCALE GENOMIC DNA]</scope>
    <source>
        <strain evidence="3">Sp3</strain>
    </source>
</reference>
<protein>
    <submittedName>
        <fullName evidence="2">Putative Transcriptional regulator</fullName>
    </submittedName>
</protein>
<feature type="domain" description="CtsR N-terminal HTH" evidence="1">
    <location>
        <begin position="2"/>
        <end position="21"/>
    </location>
</feature>
<dbReference type="Proteomes" id="UP000046155">
    <property type="component" value="Unassembled WGS sequence"/>
</dbReference>
<dbReference type="AlphaFoldDB" id="A0A0B7MSE7"/>
<name>A0A0B7MSE7_9FIRM</name>
<accession>A0A0B7MSE7</accession>
<evidence type="ECO:0000313" key="3">
    <source>
        <dbReference type="Proteomes" id="UP000046155"/>
    </source>
</evidence>
<dbReference type="EMBL" id="CDRZ01000301">
    <property type="protein sequence ID" value="CEO90602.1"/>
    <property type="molecule type" value="Genomic_DNA"/>
</dbReference>
<dbReference type="Gene3D" id="3.30.56.130">
    <property type="entry name" value="Transcriptional regulator CtsR, winged HTH domain"/>
    <property type="match status" value="1"/>
</dbReference>
<dbReference type="Pfam" id="PF05848">
    <property type="entry name" value="CtsR"/>
    <property type="match status" value="1"/>
</dbReference>